<evidence type="ECO:0000313" key="2">
    <source>
        <dbReference type="EMBL" id="AID23578.1"/>
    </source>
</evidence>
<dbReference type="AlphaFoldDB" id="A0A172E6W1"/>
<dbReference type="Pfam" id="PF00848">
    <property type="entry name" value="Ring_hydroxyl_A"/>
    <property type="match status" value="1"/>
</dbReference>
<protein>
    <submittedName>
        <fullName evidence="2">Rieske protein</fullName>
    </submittedName>
</protein>
<sequence>VPTGPKTTEIRYTYLFRNAQNATEEERLQSQRAIDTSAEVTKEDIQIVEAVQCSLDGGAYVSPGILSPRHEQGVAYFQSLVREAHARGGVVY</sequence>
<dbReference type="EMBL" id="KF302579">
    <property type="protein sequence ID" value="AID23578.1"/>
    <property type="molecule type" value="mRNA"/>
</dbReference>
<proteinExistence type="evidence at transcript level"/>
<reference evidence="2" key="1">
    <citation type="submission" date="2013-06" db="EMBL/GenBank/DDBJ databases">
        <title>Differently expressed genes of marine diatom grown under ocean acidification and different light conditions.</title>
        <authorList>
            <person name="Wang K.-J."/>
            <person name="Zhuang S.-F."/>
            <person name="Ren H.-L."/>
            <person name="Chen F.-Y."/>
            <person name="Li Y.-H."/>
            <person name="Chen R.-Y."/>
            <person name="Gao K.-S."/>
        </authorList>
    </citation>
    <scope>NUCLEOTIDE SEQUENCE</scope>
</reference>
<dbReference type="GO" id="GO:0051537">
    <property type="term" value="F:2 iron, 2 sulfur cluster binding"/>
    <property type="evidence" value="ECO:0007669"/>
    <property type="project" value="InterPro"/>
</dbReference>
<organism evidence="2">
    <name type="scientific">Phaeodactylum tricornutum</name>
    <name type="common">Diatom</name>
    <dbReference type="NCBI Taxonomy" id="2850"/>
    <lineage>
        <taxon>Eukaryota</taxon>
        <taxon>Sar</taxon>
        <taxon>Stramenopiles</taxon>
        <taxon>Ochrophyta</taxon>
        <taxon>Bacillariophyta</taxon>
        <taxon>Bacillariophyceae</taxon>
        <taxon>Bacillariophycidae</taxon>
        <taxon>Naviculales</taxon>
        <taxon>Phaeodactylaceae</taxon>
        <taxon>Phaeodactylum</taxon>
    </lineage>
</organism>
<dbReference type="GO" id="GO:0005506">
    <property type="term" value="F:iron ion binding"/>
    <property type="evidence" value="ECO:0007669"/>
    <property type="project" value="InterPro"/>
</dbReference>
<dbReference type="InterPro" id="IPR015879">
    <property type="entry name" value="Ring_hydroxy_dOase_asu_C_dom"/>
</dbReference>
<accession>A0A172E6W1</accession>
<dbReference type="Gene3D" id="3.90.380.10">
    <property type="entry name" value="Naphthalene 1,2-dioxygenase Alpha Subunit, Chain A, domain 1"/>
    <property type="match status" value="1"/>
</dbReference>
<feature type="domain" description="Aromatic-ring-hydroxylating dioxygenase alpha subunit C-terminal" evidence="1">
    <location>
        <begin position="2"/>
        <end position="83"/>
    </location>
</feature>
<name>A0A172E6W1_PHATR</name>
<evidence type="ECO:0000259" key="1">
    <source>
        <dbReference type="Pfam" id="PF00848"/>
    </source>
</evidence>
<feature type="non-terminal residue" evidence="2">
    <location>
        <position position="1"/>
    </location>
</feature>
<dbReference type="SUPFAM" id="SSF55961">
    <property type="entry name" value="Bet v1-like"/>
    <property type="match status" value="1"/>
</dbReference>